<dbReference type="EMBL" id="BFBR01000001">
    <property type="protein sequence ID" value="GBF56795.1"/>
    <property type="molecule type" value="Genomic_DNA"/>
</dbReference>
<proteinExistence type="inferred from homology"/>
<dbReference type="GO" id="GO:0004806">
    <property type="term" value="F:triacylglycerol lipase activity"/>
    <property type="evidence" value="ECO:0007669"/>
    <property type="project" value="TreeGrafter"/>
</dbReference>
<dbReference type="RefSeq" id="WP_108983646.1">
    <property type="nucleotide sequence ID" value="NZ_BFBR01000001.1"/>
</dbReference>
<keyword evidence="6" id="KW-1185">Reference proteome</keyword>
<dbReference type="InterPro" id="IPR002168">
    <property type="entry name" value="Lipase_GDXG_HIS_AS"/>
</dbReference>
<accession>A0A2P2E6V1</accession>
<reference evidence="5 6" key="1">
    <citation type="journal article" date="2018" name="Genome Announc.">
        <title>Draft Genome Sequence of "Candidatus Phycosocius bacilliformis," an Alphaproteobacterial Ectosymbiont of the Hydrocarbon-Producing Green Alga Botryococcus braunii.</title>
        <authorList>
            <person name="Tanabe Y."/>
            <person name="Yamaguchi H."/>
            <person name="Watanabe M.M."/>
        </authorList>
    </citation>
    <scope>NUCLEOTIDE SEQUENCE [LARGE SCALE GENOMIC DNA]</scope>
    <source>
        <strain evidence="5 6">BOTRYCO-2</strain>
    </source>
</reference>
<dbReference type="PROSITE" id="PS01173">
    <property type="entry name" value="LIPASE_GDXG_HIS"/>
    <property type="match status" value="1"/>
</dbReference>
<evidence type="ECO:0000259" key="4">
    <source>
        <dbReference type="Pfam" id="PF07859"/>
    </source>
</evidence>
<feature type="active site" evidence="3">
    <location>
        <position position="153"/>
    </location>
</feature>
<dbReference type="PROSITE" id="PS01174">
    <property type="entry name" value="LIPASE_GDXG_SER"/>
    <property type="match status" value="1"/>
</dbReference>
<dbReference type="Gene3D" id="3.40.50.1820">
    <property type="entry name" value="alpha/beta hydrolase"/>
    <property type="match status" value="1"/>
</dbReference>
<dbReference type="InterPro" id="IPR013094">
    <property type="entry name" value="AB_hydrolase_3"/>
</dbReference>
<dbReference type="InterPro" id="IPR050300">
    <property type="entry name" value="GDXG_lipolytic_enzyme"/>
</dbReference>
<evidence type="ECO:0000313" key="6">
    <source>
        <dbReference type="Proteomes" id="UP000245086"/>
    </source>
</evidence>
<comment type="similarity">
    <text evidence="1">Belongs to the 'GDXG' lipolytic enzyme family.</text>
</comment>
<evidence type="ECO:0000313" key="5">
    <source>
        <dbReference type="EMBL" id="GBF56795.1"/>
    </source>
</evidence>
<gene>
    <name evidence="5" type="primary">lipR</name>
    <name evidence="5" type="ORF">PbB2_00452</name>
</gene>
<name>A0A2P2E6V1_9PROT</name>
<dbReference type="InterPro" id="IPR029058">
    <property type="entry name" value="AB_hydrolase_fold"/>
</dbReference>
<organism evidence="5 6">
    <name type="scientific">Candidatus Phycosocius bacilliformis</name>
    <dbReference type="NCBI Taxonomy" id="1445552"/>
    <lineage>
        <taxon>Bacteria</taxon>
        <taxon>Pseudomonadati</taxon>
        <taxon>Pseudomonadota</taxon>
        <taxon>Alphaproteobacteria</taxon>
        <taxon>Caulobacterales</taxon>
        <taxon>Caulobacterales incertae sedis</taxon>
        <taxon>Candidatus Phycosocius</taxon>
    </lineage>
</organism>
<dbReference type="PANTHER" id="PTHR48081">
    <property type="entry name" value="AB HYDROLASE SUPERFAMILY PROTEIN C4A8.06C"/>
    <property type="match status" value="1"/>
</dbReference>
<dbReference type="Proteomes" id="UP000245086">
    <property type="component" value="Unassembled WGS sequence"/>
</dbReference>
<evidence type="ECO:0000256" key="1">
    <source>
        <dbReference type="ARBA" id="ARBA00010515"/>
    </source>
</evidence>
<keyword evidence="2 5" id="KW-0378">Hydrolase</keyword>
<feature type="domain" description="Alpha/beta hydrolase fold-3" evidence="4">
    <location>
        <begin position="79"/>
        <end position="280"/>
    </location>
</feature>
<dbReference type="InterPro" id="IPR033140">
    <property type="entry name" value="Lipase_GDXG_put_SER_AS"/>
</dbReference>
<dbReference type="AlphaFoldDB" id="A0A2P2E6V1"/>
<dbReference type="OrthoDB" id="9806180at2"/>
<dbReference type="SUPFAM" id="SSF53474">
    <property type="entry name" value="alpha/beta-Hydrolases"/>
    <property type="match status" value="1"/>
</dbReference>
<dbReference type="PANTHER" id="PTHR48081:SF30">
    <property type="entry name" value="ACETYL-HYDROLASE LIPR-RELATED"/>
    <property type="match status" value="1"/>
</dbReference>
<comment type="caution">
    <text evidence="5">The sequence shown here is derived from an EMBL/GenBank/DDBJ whole genome shotgun (WGS) entry which is preliminary data.</text>
</comment>
<dbReference type="Pfam" id="PF07859">
    <property type="entry name" value="Abhydrolase_3"/>
    <property type="match status" value="1"/>
</dbReference>
<evidence type="ECO:0000256" key="3">
    <source>
        <dbReference type="PROSITE-ProRule" id="PRU10038"/>
    </source>
</evidence>
<evidence type="ECO:0000256" key="2">
    <source>
        <dbReference type="ARBA" id="ARBA00022801"/>
    </source>
</evidence>
<sequence>MSKRVSDDISQAEVAGVRALLQAMTDSLRDPPSLEKLRADYEAMGQAYPVADGVSVTPSQLAGVALEQQTPSKAGQGALLYLHGGGYGIGSPISHRHMVAQFVAATGMTAFVPNYRLAPEHGFPAAVDDAVAVYQALLDQGYAPGNIIIAGDSAGGGLTIATALCLKAKGIAQPAGLFVISPWANLKQEGSSYAAKATSDFIVDVGSLNHWAEAYLAGASANDPLASPVLGDLSGLPPLLIHVGSEEVLLADSVRLAEVAGLAKLDVELKIVPHMPHVFHYMWPQVTAARIAIAEAAHWMKACLSA</sequence>
<protein>
    <submittedName>
        <fullName evidence="5">Putative acetyl-hydrolase LipR</fullName>
    </submittedName>
</protein>